<keyword evidence="3" id="KW-1185">Reference proteome</keyword>
<organism evidence="2 3">
    <name type="scientific">Eumeta variegata</name>
    <name type="common">Bagworm moth</name>
    <name type="synonym">Eumeta japonica</name>
    <dbReference type="NCBI Taxonomy" id="151549"/>
    <lineage>
        <taxon>Eukaryota</taxon>
        <taxon>Metazoa</taxon>
        <taxon>Ecdysozoa</taxon>
        <taxon>Arthropoda</taxon>
        <taxon>Hexapoda</taxon>
        <taxon>Insecta</taxon>
        <taxon>Pterygota</taxon>
        <taxon>Neoptera</taxon>
        <taxon>Endopterygota</taxon>
        <taxon>Lepidoptera</taxon>
        <taxon>Glossata</taxon>
        <taxon>Ditrysia</taxon>
        <taxon>Tineoidea</taxon>
        <taxon>Psychidae</taxon>
        <taxon>Oiketicinae</taxon>
        <taxon>Eumeta</taxon>
    </lineage>
</organism>
<gene>
    <name evidence="2" type="ORF">EVAR_85824_1</name>
</gene>
<evidence type="ECO:0000256" key="1">
    <source>
        <dbReference type="SAM" id="MobiDB-lite"/>
    </source>
</evidence>
<comment type="caution">
    <text evidence="2">The sequence shown here is derived from an EMBL/GenBank/DDBJ whole genome shotgun (WGS) entry which is preliminary data.</text>
</comment>
<proteinExistence type="predicted"/>
<dbReference type="EMBL" id="BGZK01000209">
    <property type="protein sequence ID" value="GBP28625.1"/>
    <property type="molecule type" value="Genomic_DNA"/>
</dbReference>
<dbReference type="AlphaFoldDB" id="A0A4C1UQB4"/>
<feature type="compositionally biased region" description="Polar residues" evidence="1">
    <location>
        <begin position="1"/>
        <end position="27"/>
    </location>
</feature>
<reference evidence="2 3" key="1">
    <citation type="journal article" date="2019" name="Commun. Biol.">
        <title>The bagworm genome reveals a unique fibroin gene that provides high tensile strength.</title>
        <authorList>
            <person name="Kono N."/>
            <person name="Nakamura H."/>
            <person name="Ohtoshi R."/>
            <person name="Tomita M."/>
            <person name="Numata K."/>
            <person name="Arakawa K."/>
        </authorList>
    </citation>
    <scope>NUCLEOTIDE SEQUENCE [LARGE SCALE GENOMIC DNA]</scope>
</reference>
<accession>A0A4C1UQB4</accession>
<sequence length="79" mass="8518">MESEQGNKVPTTKATSSKEGVSQNETRANCIEIKRKEQPPTECNGRRGGGRPTSLPTSANCPAYVTRACNLKIYAVTTC</sequence>
<name>A0A4C1UQB4_EUMVA</name>
<dbReference type="Proteomes" id="UP000299102">
    <property type="component" value="Unassembled WGS sequence"/>
</dbReference>
<protein>
    <submittedName>
        <fullName evidence="2">Uncharacterized protein</fullName>
    </submittedName>
</protein>
<evidence type="ECO:0000313" key="2">
    <source>
        <dbReference type="EMBL" id="GBP28625.1"/>
    </source>
</evidence>
<evidence type="ECO:0000313" key="3">
    <source>
        <dbReference type="Proteomes" id="UP000299102"/>
    </source>
</evidence>
<feature type="region of interest" description="Disordered" evidence="1">
    <location>
        <begin position="1"/>
        <end position="57"/>
    </location>
</feature>